<evidence type="ECO:0000256" key="6">
    <source>
        <dbReference type="RuleBase" id="RU004374"/>
    </source>
</evidence>
<keyword evidence="5 6" id="KW-0648">Protein biosynthesis</keyword>
<accession>A0A9J6GM41</accession>
<comment type="similarity">
    <text evidence="1 6">Belongs to the eukaryotic initiation factor 4E family.</text>
</comment>
<dbReference type="GO" id="GO:0000340">
    <property type="term" value="F:RNA 7-methylguanosine cap binding"/>
    <property type="evidence" value="ECO:0007669"/>
    <property type="project" value="TreeGrafter"/>
</dbReference>
<dbReference type="Gene3D" id="3.30.760.10">
    <property type="entry name" value="RNA Cap, Translation Initiation Factor Eif4e"/>
    <property type="match status" value="1"/>
</dbReference>
<feature type="compositionally biased region" description="Low complexity" evidence="7">
    <location>
        <begin position="72"/>
        <end position="81"/>
    </location>
</feature>
<comment type="caution">
    <text evidence="8">The sequence shown here is derived from an EMBL/GenBank/DDBJ whole genome shotgun (WGS) entry which is preliminary data.</text>
</comment>
<keyword evidence="3" id="KW-0810">Translation regulation</keyword>
<evidence type="ECO:0000256" key="7">
    <source>
        <dbReference type="SAM" id="MobiDB-lite"/>
    </source>
</evidence>
<organism evidence="8 9">
    <name type="scientific">Haemaphysalis longicornis</name>
    <name type="common">Bush tick</name>
    <dbReference type="NCBI Taxonomy" id="44386"/>
    <lineage>
        <taxon>Eukaryota</taxon>
        <taxon>Metazoa</taxon>
        <taxon>Ecdysozoa</taxon>
        <taxon>Arthropoda</taxon>
        <taxon>Chelicerata</taxon>
        <taxon>Arachnida</taxon>
        <taxon>Acari</taxon>
        <taxon>Parasitiformes</taxon>
        <taxon>Ixodida</taxon>
        <taxon>Ixodoidea</taxon>
        <taxon>Ixodidae</taxon>
        <taxon>Haemaphysalinae</taxon>
        <taxon>Haemaphysalis</taxon>
    </lineage>
</organism>
<keyword evidence="2 6" id="KW-0396">Initiation factor</keyword>
<dbReference type="OMA" id="LPMEFAY"/>
<keyword evidence="9" id="KW-1185">Reference proteome</keyword>
<dbReference type="OrthoDB" id="590761at2759"/>
<keyword evidence="4 6" id="KW-0694">RNA-binding</keyword>
<dbReference type="GO" id="GO:0006417">
    <property type="term" value="P:regulation of translation"/>
    <property type="evidence" value="ECO:0007669"/>
    <property type="project" value="UniProtKB-KW"/>
</dbReference>
<dbReference type="Pfam" id="PF01652">
    <property type="entry name" value="IF4E"/>
    <property type="match status" value="1"/>
</dbReference>
<proteinExistence type="inferred from homology"/>
<dbReference type="InterPro" id="IPR023398">
    <property type="entry name" value="TIF_eIF4e-like"/>
</dbReference>
<evidence type="ECO:0000256" key="4">
    <source>
        <dbReference type="ARBA" id="ARBA00022884"/>
    </source>
</evidence>
<feature type="compositionally biased region" description="Basic and acidic residues" evidence="7">
    <location>
        <begin position="1"/>
        <end position="18"/>
    </location>
</feature>
<dbReference type="InterPro" id="IPR001040">
    <property type="entry name" value="TIF_eIF_4E"/>
</dbReference>
<dbReference type="VEuPathDB" id="VectorBase:HLOH_039984"/>
<feature type="region of interest" description="Disordered" evidence="7">
    <location>
        <begin position="1"/>
        <end position="120"/>
    </location>
</feature>
<evidence type="ECO:0008006" key="10">
    <source>
        <dbReference type="Google" id="ProtNLM"/>
    </source>
</evidence>
<evidence type="ECO:0000256" key="2">
    <source>
        <dbReference type="ARBA" id="ARBA00022540"/>
    </source>
</evidence>
<sequence>MEPKEKNPDLAEKAREIQLNDPELQAVGANAGEDQSLEPVSAEVDREKPTEAVVADAGSGERPEPLGAEAGEQQSVETSAAEAEETAQRQNDPQASHMASGARPRQKPDMSRVVARGPRNTHPLQHRWSLWYYRKDKRRTWEENLMEVTSFQSLEDFWALYNHIEPASNLRRGCDYALFRYGIEPSWEDVRNRDGGHWLFAEDRSRRDLDGDWLEVLLCLVAEEFGEHSGDVCGAVVQVRSKEDRIAVWTTDSSREVANLVIGRTLKEKLKLHPRNLIPYRSHADIMRTEDGAEVKAKYKA</sequence>
<reference evidence="8 9" key="1">
    <citation type="journal article" date="2020" name="Cell">
        <title>Large-Scale Comparative Analyses of Tick Genomes Elucidate Their Genetic Diversity and Vector Capacities.</title>
        <authorList>
            <consortium name="Tick Genome and Microbiome Consortium (TIGMIC)"/>
            <person name="Jia N."/>
            <person name="Wang J."/>
            <person name="Shi W."/>
            <person name="Du L."/>
            <person name="Sun Y."/>
            <person name="Zhan W."/>
            <person name="Jiang J.F."/>
            <person name="Wang Q."/>
            <person name="Zhang B."/>
            <person name="Ji P."/>
            <person name="Bell-Sakyi L."/>
            <person name="Cui X.M."/>
            <person name="Yuan T.T."/>
            <person name="Jiang B.G."/>
            <person name="Yang W.F."/>
            <person name="Lam T.T."/>
            <person name="Chang Q.C."/>
            <person name="Ding S.J."/>
            <person name="Wang X.J."/>
            <person name="Zhu J.G."/>
            <person name="Ruan X.D."/>
            <person name="Zhao L."/>
            <person name="Wei J.T."/>
            <person name="Ye R.Z."/>
            <person name="Que T.C."/>
            <person name="Du C.H."/>
            <person name="Zhou Y.H."/>
            <person name="Cheng J.X."/>
            <person name="Dai P.F."/>
            <person name="Guo W.B."/>
            <person name="Han X.H."/>
            <person name="Huang E.J."/>
            <person name="Li L.F."/>
            <person name="Wei W."/>
            <person name="Gao Y.C."/>
            <person name="Liu J.Z."/>
            <person name="Shao H.Z."/>
            <person name="Wang X."/>
            <person name="Wang C.C."/>
            <person name="Yang T.C."/>
            <person name="Huo Q.B."/>
            <person name="Li W."/>
            <person name="Chen H.Y."/>
            <person name="Chen S.E."/>
            <person name="Zhou L.G."/>
            <person name="Ni X.B."/>
            <person name="Tian J.H."/>
            <person name="Sheng Y."/>
            <person name="Liu T."/>
            <person name="Pan Y.S."/>
            <person name="Xia L.Y."/>
            <person name="Li J."/>
            <person name="Zhao F."/>
            <person name="Cao W.C."/>
        </authorList>
    </citation>
    <scope>NUCLEOTIDE SEQUENCE [LARGE SCALE GENOMIC DNA]</scope>
    <source>
        <strain evidence="8">HaeL-2018</strain>
    </source>
</reference>
<dbReference type="AlphaFoldDB" id="A0A9J6GM41"/>
<evidence type="ECO:0000256" key="5">
    <source>
        <dbReference type="ARBA" id="ARBA00022917"/>
    </source>
</evidence>
<dbReference type="GO" id="GO:0016281">
    <property type="term" value="C:eukaryotic translation initiation factor 4F complex"/>
    <property type="evidence" value="ECO:0007669"/>
    <property type="project" value="TreeGrafter"/>
</dbReference>
<evidence type="ECO:0000313" key="8">
    <source>
        <dbReference type="EMBL" id="KAH9375607.1"/>
    </source>
</evidence>
<dbReference type="PANTHER" id="PTHR11960">
    <property type="entry name" value="EUKARYOTIC TRANSLATION INITIATION FACTOR 4E RELATED"/>
    <property type="match status" value="1"/>
</dbReference>
<dbReference type="Proteomes" id="UP000821853">
    <property type="component" value="Chromosome 5"/>
</dbReference>
<evidence type="ECO:0000256" key="1">
    <source>
        <dbReference type="ARBA" id="ARBA00009860"/>
    </source>
</evidence>
<dbReference type="PANTHER" id="PTHR11960:SF8">
    <property type="entry name" value="EUKARYOTIC TRANSLATION INITIATION FACTOR 4E1-RELATED"/>
    <property type="match status" value="1"/>
</dbReference>
<gene>
    <name evidence="8" type="ORF">HPB48_017205</name>
</gene>
<evidence type="ECO:0000313" key="9">
    <source>
        <dbReference type="Proteomes" id="UP000821853"/>
    </source>
</evidence>
<evidence type="ECO:0000256" key="3">
    <source>
        <dbReference type="ARBA" id="ARBA00022845"/>
    </source>
</evidence>
<dbReference type="GO" id="GO:0003743">
    <property type="term" value="F:translation initiation factor activity"/>
    <property type="evidence" value="ECO:0007669"/>
    <property type="project" value="UniProtKB-KW"/>
</dbReference>
<name>A0A9J6GM41_HAELO</name>
<dbReference type="SUPFAM" id="SSF55418">
    <property type="entry name" value="eIF4e-like"/>
    <property type="match status" value="1"/>
</dbReference>
<protein>
    <recommendedName>
        <fullName evidence="10">EIF-4F 25 kDa subunit</fullName>
    </recommendedName>
</protein>
<dbReference type="EMBL" id="JABSTR010000007">
    <property type="protein sequence ID" value="KAH9375607.1"/>
    <property type="molecule type" value="Genomic_DNA"/>
</dbReference>